<evidence type="ECO:0000259" key="1">
    <source>
        <dbReference type="Pfam" id="PF02557"/>
    </source>
</evidence>
<sequence length="224" mass="24567">MTPEALLGLTEDHLVALAEPGHRLQPEAAAAFAALQAAAAGAGFTLTPASSFRGFDRQLAIWNGKFEGSRPLLDAASQPLDALALPEPERILAILRWSALPGTSRHHWGTDLDVYDPTLLPPGQRLRLEPWEYQEGGYFYPLSRWLQANMGRFGFYLPFARDDGGVAMEPWHLSYRPLAGACAAALTPALVAEAIRTRPVAGKTHILNLLDEIFARFIRPTTEE</sequence>
<keyword evidence="3" id="KW-1185">Reference proteome</keyword>
<evidence type="ECO:0000313" key="3">
    <source>
        <dbReference type="Proteomes" id="UP000217763"/>
    </source>
</evidence>
<evidence type="ECO:0000313" key="2">
    <source>
        <dbReference type="EMBL" id="ATG73353.1"/>
    </source>
</evidence>
<dbReference type="InterPro" id="IPR052179">
    <property type="entry name" value="DD-CPase-like"/>
</dbReference>
<dbReference type="PANTHER" id="PTHR34385:SF1">
    <property type="entry name" value="PEPTIDOGLYCAN L-ALANYL-D-GLUTAMATE ENDOPEPTIDASE CWLK"/>
    <property type="match status" value="1"/>
</dbReference>
<dbReference type="GO" id="GO:0008233">
    <property type="term" value="F:peptidase activity"/>
    <property type="evidence" value="ECO:0007669"/>
    <property type="project" value="InterPro"/>
</dbReference>
<dbReference type="RefSeq" id="WP_096778715.1">
    <property type="nucleotide sequence ID" value="NZ_CP012621.1"/>
</dbReference>
<dbReference type="Gene3D" id="3.30.1380.10">
    <property type="match status" value="1"/>
</dbReference>
<dbReference type="Pfam" id="PF02557">
    <property type="entry name" value="VanY"/>
    <property type="match status" value="1"/>
</dbReference>
<proteinExistence type="predicted"/>
<accession>A0A291HMI8</accession>
<dbReference type="EMBL" id="CP012621">
    <property type="protein sequence ID" value="ATG73353.1"/>
    <property type="molecule type" value="Genomic_DNA"/>
</dbReference>
<gene>
    <name evidence="2" type="ORF">AN401_05310</name>
</gene>
<protein>
    <submittedName>
        <fullName evidence="2">Peptidase M15</fullName>
    </submittedName>
</protein>
<dbReference type="GO" id="GO:0006508">
    <property type="term" value="P:proteolysis"/>
    <property type="evidence" value="ECO:0007669"/>
    <property type="project" value="InterPro"/>
</dbReference>
<dbReference type="KEGG" id="zdf:AN401_05310"/>
<name>A0A291HMI8_9GAMM</name>
<dbReference type="CDD" id="cd14847">
    <property type="entry name" value="DD-carboxypeptidase_like"/>
    <property type="match status" value="1"/>
</dbReference>
<dbReference type="InterPro" id="IPR003709">
    <property type="entry name" value="VanY-like_core_dom"/>
</dbReference>
<reference evidence="3" key="1">
    <citation type="submission" date="2015-09" db="EMBL/GenBank/DDBJ databases">
        <authorList>
            <person name="Shao Z."/>
            <person name="Wang L."/>
        </authorList>
    </citation>
    <scope>NUCLEOTIDE SEQUENCE [LARGE SCALE GENOMIC DNA]</scope>
    <source>
        <strain evidence="3">F13-1</strain>
    </source>
</reference>
<dbReference type="AlphaFoldDB" id="A0A291HMI8"/>
<organism evidence="2 3">
    <name type="scientific">Zobellella denitrificans</name>
    <dbReference type="NCBI Taxonomy" id="347534"/>
    <lineage>
        <taxon>Bacteria</taxon>
        <taxon>Pseudomonadati</taxon>
        <taxon>Pseudomonadota</taxon>
        <taxon>Gammaproteobacteria</taxon>
        <taxon>Aeromonadales</taxon>
        <taxon>Aeromonadaceae</taxon>
        <taxon>Zobellella</taxon>
    </lineage>
</organism>
<dbReference type="SUPFAM" id="SSF55166">
    <property type="entry name" value="Hedgehog/DD-peptidase"/>
    <property type="match status" value="1"/>
</dbReference>
<dbReference type="PANTHER" id="PTHR34385">
    <property type="entry name" value="D-ALANYL-D-ALANINE CARBOXYPEPTIDASE"/>
    <property type="match status" value="1"/>
</dbReference>
<dbReference type="InterPro" id="IPR009045">
    <property type="entry name" value="Zn_M74/Hedgehog-like"/>
</dbReference>
<dbReference type="Proteomes" id="UP000217763">
    <property type="component" value="Chromosome"/>
</dbReference>
<feature type="domain" description="D-alanyl-D-alanine carboxypeptidase-like core" evidence="1">
    <location>
        <begin position="22"/>
        <end position="177"/>
    </location>
</feature>